<keyword evidence="2" id="KW-1185">Reference proteome</keyword>
<proteinExistence type="predicted"/>
<accession>A0ABD2Q0D6</accession>
<protein>
    <recommendedName>
        <fullName evidence="3">C2H2-type domain-containing protein</fullName>
    </recommendedName>
</protein>
<dbReference type="EMBL" id="JBJKFK010001538">
    <property type="protein sequence ID" value="KAL3312823.1"/>
    <property type="molecule type" value="Genomic_DNA"/>
</dbReference>
<organism evidence="1 2">
    <name type="scientific">Cichlidogyrus casuarinus</name>
    <dbReference type="NCBI Taxonomy" id="1844966"/>
    <lineage>
        <taxon>Eukaryota</taxon>
        <taxon>Metazoa</taxon>
        <taxon>Spiralia</taxon>
        <taxon>Lophotrochozoa</taxon>
        <taxon>Platyhelminthes</taxon>
        <taxon>Monogenea</taxon>
        <taxon>Monopisthocotylea</taxon>
        <taxon>Dactylogyridea</taxon>
        <taxon>Ancyrocephalidae</taxon>
        <taxon>Cichlidogyrus</taxon>
    </lineage>
</organism>
<sequence length="70" mass="8634">MEFALKRDVINECHYCGYQCYLRRDLAWHIILQHPKEDMTFSERCKLCRERQQKRPFRAVHSRLAYGFIK</sequence>
<evidence type="ECO:0000313" key="1">
    <source>
        <dbReference type="EMBL" id="KAL3312823.1"/>
    </source>
</evidence>
<name>A0ABD2Q0D6_9PLAT</name>
<dbReference type="Proteomes" id="UP001626550">
    <property type="component" value="Unassembled WGS sequence"/>
</dbReference>
<comment type="caution">
    <text evidence="1">The sequence shown here is derived from an EMBL/GenBank/DDBJ whole genome shotgun (WGS) entry which is preliminary data.</text>
</comment>
<evidence type="ECO:0008006" key="3">
    <source>
        <dbReference type="Google" id="ProtNLM"/>
    </source>
</evidence>
<reference evidence="1 2" key="1">
    <citation type="submission" date="2024-11" db="EMBL/GenBank/DDBJ databases">
        <title>Adaptive evolution of stress response genes in parasites aligns with host niche diversity.</title>
        <authorList>
            <person name="Hahn C."/>
            <person name="Resl P."/>
        </authorList>
    </citation>
    <scope>NUCLEOTIDE SEQUENCE [LARGE SCALE GENOMIC DNA]</scope>
    <source>
        <strain evidence="1">EGGRZ-B1_66</strain>
        <tissue evidence="1">Body</tissue>
    </source>
</reference>
<dbReference type="AlphaFoldDB" id="A0ABD2Q0D6"/>
<evidence type="ECO:0000313" key="2">
    <source>
        <dbReference type="Proteomes" id="UP001626550"/>
    </source>
</evidence>
<gene>
    <name evidence="1" type="ORF">Ciccas_008582</name>
</gene>